<dbReference type="STRING" id="376427.SAMN04487954_10340"/>
<name>A0A1G8QZP6_9GAMM</name>
<dbReference type="EMBL" id="FNES01000003">
    <property type="protein sequence ID" value="SDJ10093.1"/>
    <property type="molecule type" value="Genomic_DNA"/>
</dbReference>
<evidence type="ECO:0000313" key="2">
    <source>
        <dbReference type="Proteomes" id="UP000198525"/>
    </source>
</evidence>
<dbReference type="Proteomes" id="UP000198525">
    <property type="component" value="Unassembled WGS sequence"/>
</dbReference>
<sequence length="120" mass="13424">MHEEELTYKIRGAVFEVYRQLGHGFLESVYQKALIHELSMSGIKAVAEVPLSVVYKDHAVGEFRADIVVEDKILLELKATSTVHPSAEAQVINYLKATGLKVGLLINFAWPKATVKRLVF</sequence>
<dbReference type="OrthoDB" id="9806869at2"/>
<accession>A0A1G8QZP6</accession>
<organism evidence="1 2">
    <name type="scientific">Billgrantia gudaonensis</name>
    <dbReference type="NCBI Taxonomy" id="376427"/>
    <lineage>
        <taxon>Bacteria</taxon>
        <taxon>Pseudomonadati</taxon>
        <taxon>Pseudomonadota</taxon>
        <taxon>Gammaproteobacteria</taxon>
        <taxon>Oceanospirillales</taxon>
        <taxon>Halomonadaceae</taxon>
        <taxon>Billgrantia</taxon>
    </lineage>
</organism>
<dbReference type="NCBIfam" id="TIGR04256">
    <property type="entry name" value="GxxExxY"/>
    <property type="match status" value="1"/>
</dbReference>
<gene>
    <name evidence="1" type="ORF">SAMN04487954_10340</name>
</gene>
<protein>
    <submittedName>
        <fullName evidence="1">GxxExxY protein</fullName>
    </submittedName>
</protein>
<keyword evidence="2" id="KW-1185">Reference proteome</keyword>
<evidence type="ECO:0000313" key="1">
    <source>
        <dbReference type="EMBL" id="SDJ10093.1"/>
    </source>
</evidence>
<dbReference type="Pfam" id="PF13366">
    <property type="entry name" value="PDDEXK_3"/>
    <property type="match status" value="1"/>
</dbReference>
<reference evidence="1 2" key="1">
    <citation type="submission" date="2016-10" db="EMBL/GenBank/DDBJ databases">
        <authorList>
            <person name="de Groot N.N."/>
        </authorList>
    </citation>
    <scope>NUCLEOTIDE SEQUENCE [LARGE SCALE GENOMIC DNA]</scope>
    <source>
        <strain evidence="1 2">CGMCC 1.6133</strain>
    </source>
</reference>
<dbReference type="InterPro" id="IPR026350">
    <property type="entry name" value="GxxExxY"/>
</dbReference>
<dbReference type="AlphaFoldDB" id="A0A1G8QZP6"/>
<proteinExistence type="predicted"/>